<dbReference type="GO" id="GO:0003700">
    <property type="term" value="F:DNA-binding transcription factor activity"/>
    <property type="evidence" value="ECO:0007669"/>
    <property type="project" value="InterPro"/>
</dbReference>
<dbReference type="PANTHER" id="PTHR46796">
    <property type="entry name" value="HTH-TYPE TRANSCRIPTIONAL ACTIVATOR RHAS-RELATED"/>
    <property type="match status" value="1"/>
</dbReference>
<keyword evidence="2" id="KW-0238">DNA-binding</keyword>
<dbReference type="AlphaFoldDB" id="A0A545T3N7"/>
<dbReference type="Pfam" id="PF12833">
    <property type="entry name" value="HTH_18"/>
    <property type="match status" value="1"/>
</dbReference>
<feature type="domain" description="HTH araC/xylS-type" evidence="4">
    <location>
        <begin position="189"/>
        <end position="287"/>
    </location>
</feature>
<sequence length="299" mass="33541">MATMDTDHNCLLFSSPLVSAGTFDCPVTAPDFTNTGPIDDYLLAFPRTAVKIRHREMRRAIVADPNIVTIYNKGQEYERYPLSPYGDRCDWLTVCPATVCEMLNSLGVRQTGDPDRLFQVTHSMSSPAAYASLRRLIADLHRHPATDAVAVEETVLRIFQHTLCAAYAERGPAMPKRRATGAKHSELVRQTCELLATRYTDPLSVALLAREVNTSAYHLCRVFRRLTGATIHCYLTQLRLRASLQAVSEPRSDLATLGINLGFSDHSHFSQSFRKAFGITPSEYRRTCRVTEPRQLSLH</sequence>
<dbReference type="EMBL" id="VHSG01000020">
    <property type="protein sequence ID" value="TQV71808.1"/>
    <property type="molecule type" value="Genomic_DNA"/>
</dbReference>
<dbReference type="InterPro" id="IPR018060">
    <property type="entry name" value="HTH_AraC"/>
</dbReference>
<accession>A0A545T3N7</accession>
<evidence type="ECO:0000256" key="2">
    <source>
        <dbReference type="ARBA" id="ARBA00023125"/>
    </source>
</evidence>
<proteinExistence type="predicted"/>
<dbReference type="Proteomes" id="UP000319732">
    <property type="component" value="Unassembled WGS sequence"/>
</dbReference>
<dbReference type="Gene3D" id="1.10.10.60">
    <property type="entry name" value="Homeodomain-like"/>
    <property type="match status" value="2"/>
</dbReference>
<reference evidence="5 6" key="1">
    <citation type="submission" date="2019-06" db="EMBL/GenBank/DDBJ databases">
        <title>Whole genome sequence for Cellvibrionaceae sp. R142.</title>
        <authorList>
            <person name="Wang G."/>
        </authorList>
    </citation>
    <scope>NUCLEOTIDE SEQUENCE [LARGE SCALE GENOMIC DNA]</scope>
    <source>
        <strain evidence="5 6">R142</strain>
    </source>
</reference>
<protein>
    <submittedName>
        <fullName evidence="5">Helix-turn-helix transcriptional regulator</fullName>
    </submittedName>
</protein>
<keyword evidence="6" id="KW-1185">Reference proteome</keyword>
<dbReference type="PROSITE" id="PS01124">
    <property type="entry name" value="HTH_ARAC_FAMILY_2"/>
    <property type="match status" value="1"/>
</dbReference>
<dbReference type="PANTHER" id="PTHR46796:SF2">
    <property type="entry name" value="TRANSCRIPTIONAL REGULATORY PROTEIN"/>
    <property type="match status" value="1"/>
</dbReference>
<dbReference type="PROSITE" id="PS00041">
    <property type="entry name" value="HTH_ARAC_FAMILY_1"/>
    <property type="match status" value="1"/>
</dbReference>
<comment type="caution">
    <text evidence="5">The sequence shown here is derived from an EMBL/GenBank/DDBJ whole genome shotgun (WGS) entry which is preliminary data.</text>
</comment>
<name>A0A545T3N7_9GAMM</name>
<dbReference type="InterPro" id="IPR050204">
    <property type="entry name" value="AraC_XylS_family_regulators"/>
</dbReference>
<dbReference type="InterPro" id="IPR009057">
    <property type="entry name" value="Homeodomain-like_sf"/>
</dbReference>
<evidence type="ECO:0000256" key="3">
    <source>
        <dbReference type="ARBA" id="ARBA00023163"/>
    </source>
</evidence>
<keyword evidence="3" id="KW-0804">Transcription</keyword>
<dbReference type="InterPro" id="IPR020449">
    <property type="entry name" value="Tscrpt_reg_AraC-type_HTH"/>
</dbReference>
<gene>
    <name evidence="5" type="ORF">FKG94_19385</name>
</gene>
<organism evidence="5 6">
    <name type="scientific">Exilibacterium tricleocarpae</name>
    <dbReference type="NCBI Taxonomy" id="2591008"/>
    <lineage>
        <taxon>Bacteria</taxon>
        <taxon>Pseudomonadati</taxon>
        <taxon>Pseudomonadota</taxon>
        <taxon>Gammaproteobacteria</taxon>
        <taxon>Cellvibrionales</taxon>
        <taxon>Cellvibrionaceae</taxon>
        <taxon>Exilibacterium</taxon>
    </lineage>
</organism>
<dbReference type="SMART" id="SM00342">
    <property type="entry name" value="HTH_ARAC"/>
    <property type="match status" value="1"/>
</dbReference>
<dbReference type="PRINTS" id="PR00032">
    <property type="entry name" value="HTHARAC"/>
</dbReference>
<dbReference type="OrthoDB" id="9816461at2"/>
<dbReference type="InterPro" id="IPR018062">
    <property type="entry name" value="HTH_AraC-typ_CS"/>
</dbReference>
<evidence type="ECO:0000313" key="6">
    <source>
        <dbReference type="Proteomes" id="UP000319732"/>
    </source>
</evidence>
<dbReference type="SUPFAM" id="SSF46689">
    <property type="entry name" value="Homeodomain-like"/>
    <property type="match status" value="2"/>
</dbReference>
<evidence type="ECO:0000259" key="4">
    <source>
        <dbReference type="PROSITE" id="PS01124"/>
    </source>
</evidence>
<keyword evidence="1" id="KW-0805">Transcription regulation</keyword>
<evidence type="ECO:0000256" key="1">
    <source>
        <dbReference type="ARBA" id="ARBA00023015"/>
    </source>
</evidence>
<evidence type="ECO:0000313" key="5">
    <source>
        <dbReference type="EMBL" id="TQV71808.1"/>
    </source>
</evidence>
<dbReference type="GO" id="GO:0043565">
    <property type="term" value="F:sequence-specific DNA binding"/>
    <property type="evidence" value="ECO:0007669"/>
    <property type="project" value="InterPro"/>
</dbReference>